<gene>
    <name evidence="1" type="ORF">QW060_02675</name>
</gene>
<proteinExistence type="predicted"/>
<dbReference type="EMBL" id="JAUFQU010000001">
    <property type="protein sequence ID" value="MDN3706032.1"/>
    <property type="molecule type" value="Genomic_DNA"/>
</dbReference>
<reference evidence="2" key="1">
    <citation type="journal article" date="2019" name="Int. J. Syst. Evol. Microbiol.">
        <title>The Global Catalogue of Microorganisms (GCM) 10K type strain sequencing project: providing services to taxonomists for standard genome sequencing and annotation.</title>
        <authorList>
            <consortium name="The Broad Institute Genomics Platform"/>
            <consortium name="The Broad Institute Genome Sequencing Center for Infectious Disease"/>
            <person name="Wu L."/>
            <person name="Ma J."/>
        </authorList>
    </citation>
    <scope>NUCLEOTIDE SEQUENCE [LARGE SCALE GENOMIC DNA]</scope>
    <source>
        <strain evidence="2">CECT 7184</strain>
    </source>
</reference>
<evidence type="ECO:0000313" key="2">
    <source>
        <dbReference type="Proteomes" id="UP001242368"/>
    </source>
</evidence>
<keyword evidence="2" id="KW-1185">Reference proteome</keyword>
<accession>A0ABT8CR12</accession>
<evidence type="ECO:0008006" key="3">
    <source>
        <dbReference type="Google" id="ProtNLM"/>
    </source>
</evidence>
<evidence type="ECO:0000313" key="1">
    <source>
        <dbReference type="EMBL" id="MDN3706032.1"/>
    </source>
</evidence>
<comment type="caution">
    <text evidence="1">The sequence shown here is derived from an EMBL/GenBank/DDBJ whole genome shotgun (WGS) entry which is preliminary data.</text>
</comment>
<protein>
    <recommendedName>
        <fullName evidence="3">SprT-like domain-containing protein</fullName>
    </recommendedName>
</protein>
<sequence>MTDIYKASKGGGNSSNSFGAWFLSLFENDKINVDIKESFTRKIRHTKGEISVSLKREVELFTSNKKFEKVDLFIAIAHELAHGLSYNYINKAQIDYNWLNTTVGNATVDEVFATIIENYIRGENKTPIRTHYFGPKIKSNEPSIFEQSRIYNEDPKTGQFELTVPALNIYNNYKKSFQNKGIQWID</sequence>
<dbReference type="Proteomes" id="UP001242368">
    <property type="component" value="Unassembled WGS sequence"/>
</dbReference>
<dbReference type="RefSeq" id="WP_290362169.1">
    <property type="nucleotide sequence ID" value="NZ_JAUFQU010000001.1"/>
</dbReference>
<organism evidence="1 2">
    <name type="scientific">Paenimyroides ceti</name>
    <dbReference type="NCBI Taxonomy" id="395087"/>
    <lineage>
        <taxon>Bacteria</taxon>
        <taxon>Pseudomonadati</taxon>
        <taxon>Bacteroidota</taxon>
        <taxon>Flavobacteriia</taxon>
        <taxon>Flavobacteriales</taxon>
        <taxon>Flavobacteriaceae</taxon>
        <taxon>Paenimyroides</taxon>
    </lineage>
</organism>
<name>A0ABT8CR12_9FLAO</name>